<dbReference type="Proteomes" id="UP001497392">
    <property type="component" value="Unassembled WGS sequence"/>
</dbReference>
<dbReference type="EMBL" id="CAXHTA020000011">
    <property type="protein sequence ID" value="CAL5224476.1"/>
    <property type="molecule type" value="Genomic_DNA"/>
</dbReference>
<sequence length="143" mass="15115">MQSAVGDSLPIRASCTGSAFCDLRGPVAVVLLKPLRPEIQPAEMGLIIVNIEPMVPGREPMVFDAAIDNDAKTVIGEVRELHGHGVLFGKNRIVIAASAKRILAPGVYTFVCQSSKPQGRPTAPKYDTHISECAGGSSQGLVH</sequence>
<name>A0ABP1FX63_9CHLO</name>
<organism evidence="1 2">
    <name type="scientific">Coccomyxa viridis</name>
    <dbReference type="NCBI Taxonomy" id="1274662"/>
    <lineage>
        <taxon>Eukaryota</taxon>
        <taxon>Viridiplantae</taxon>
        <taxon>Chlorophyta</taxon>
        <taxon>core chlorophytes</taxon>
        <taxon>Trebouxiophyceae</taxon>
        <taxon>Trebouxiophyceae incertae sedis</taxon>
        <taxon>Coccomyxaceae</taxon>
        <taxon>Coccomyxa</taxon>
    </lineage>
</organism>
<reference evidence="1 2" key="1">
    <citation type="submission" date="2024-06" db="EMBL/GenBank/DDBJ databases">
        <authorList>
            <person name="Kraege A."/>
            <person name="Thomma B."/>
        </authorList>
    </citation>
    <scope>NUCLEOTIDE SEQUENCE [LARGE SCALE GENOMIC DNA]</scope>
</reference>
<accession>A0ABP1FX63</accession>
<evidence type="ECO:0000313" key="2">
    <source>
        <dbReference type="Proteomes" id="UP001497392"/>
    </source>
</evidence>
<comment type="caution">
    <text evidence="1">The sequence shown here is derived from an EMBL/GenBank/DDBJ whole genome shotgun (WGS) entry which is preliminary data.</text>
</comment>
<gene>
    <name evidence="1" type="primary">g7168</name>
    <name evidence="1" type="ORF">VP750_LOCUS6135</name>
</gene>
<feature type="non-terminal residue" evidence="1">
    <location>
        <position position="143"/>
    </location>
</feature>
<protein>
    <submittedName>
        <fullName evidence="1">G7168 protein</fullName>
    </submittedName>
</protein>
<evidence type="ECO:0000313" key="1">
    <source>
        <dbReference type="EMBL" id="CAL5224476.1"/>
    </source>
</evidence>
<proteinExistence type="predicted"/>
<keyword evidence="2" id="KW-1185">Reference proteome</keyword>